<evidence type="ECO:0000313" key="3">
    <source>
        <dbReference type="Proteomes" id="UP001419268"/>
    </source>
</evidence>
<name>A0AAP0HXU9_9MAGN</name>
<comment type="caution">
    <text evidence="2">The sequence shown here is derived from an EMBL/GenBank/DDBJ whole genome shotgun (WGS) entry which is preliminary data.</text>
</comment>
<protein>
    <submittedName>
        <fullName evidence="2">Uncharacterized protein</fullName>
    </submittedName>
</protein>
<sequence>MRSTDSGDLRTTTSARTVAPSRTRDFGDFSSSCSRRRKRKERKKRFKFVSDGSCLKKGRSTLDLVFPSHR</sequence>
<evidence type="ECO:0000313" key="2">
    <source>
        <dbReference type="EMBL" id="KAK9100561.1"/>
    </source>
</evidence>
<dbReference type="EMBL" id="JBBNAG010000010">
    <property type="protein sequence ID" value="KAK9100561.1"/>
    <property type="molecule type" value="Genomic_DNA"/>
</dbReference>
<keyword evidence="3" id="KW-1185">Reference proteome</keyword>
<reference evidence="2 3" key="1">
    <citation type="submission" date="2024-01" db="EMBL/GenBank/DDBJ databases">
        <title>Genome assemblies of Stephania.</title>
        <authorList>
            <person name="Yang L."/>
        </authorList>
    </citation>
    <scope>NUCLEOTIDE SEQUENCE [LARGE SCALE GENOMIC DNA]</scope>
    <source>
        <strain evidence="2">JXDWG</strain>
        <tissue evidence="2">Leaf</tissue>
    </source>
</reference>
<gene>
    <name evidence="2" type="ORF">Scep_023991</name>
</gene>
<accession>A0AAP0HXU9</accession>
<feature type="compositionally biased region" description="Basic residues" evidence="1">
    <location>
        <begin position="34"/>
        <end position="44"/>
    </location>
</feature>
<organism evidence="2 3">
    <name type="scientific">Stephania cephalantha</name>
    <dbReference type="NCBI Taxonomy" id="152367"/>
    <lineage>
        <taxon>Eukaryota</taxon>
        <taxon>Viridiplantae</taxon>
        <taxon>Streptophyta</taxon>
        <taxon>Embryophyta</taxon>
        <taxon>Tracheophyta</taxon>
        <taxon>Spermatophyta</taxon>
        <taxon>Magnoliopsida</taxon>
        <taxon>Ranunculales</taxon>
        <taxon>Menispermaceae</taxon>
        <taxon>Menispermoideae</taxon>
        <taxon>Cissampelideae</taxon>
        <taxon>Stephania</taxon>
    </lineage>
</organism>
<evidence type="ECO:0000256" key="1">
    <source>
        <dbReference type="SAM" id="MobiDB-lite"/>
    </source>
</evidence>
<feature type="region of interest" description="Disordered" evidence="1">
    <location>
        <begin position="1"/>
        <end position="44"/>
    </location>
</feature>
<proteinExistence type="predicted"/>
<dbReference type="Proteomes" id="UP001419268">
    <property type="component" value="Unassembled WGS sequence"/>
</dbReference>
<dbReference type="AlphaFoldDB" id="A0AAP0HXU9"/>